<evidence type="ECO:0000256" key="6">
    <source>
        <dbReference type="ARBA" id="ARBA00023033"/>
    </source>
</evidence>
<feature type="transmembrane region" description="Helical" evidence="7">
    <location>
        <begin position="15"/>
        <end position="39"/>
    </location>
</feature>
<keyword evidence="6" id="KW-0503">Monooxygenase</keyword>
<dbReference type="Pfam" id="PF00067">
    <property type="entry name" value="p450"/>
    <property type="match status" value="1"/>
</dbReference>
<evidence type="ECO:0000313" key="9">
    <source>
        <dbReference type="Proteomes" id="UP000799436"/>
    </source>
</evidence>
<keyword evidence="7" id="KW-0472">Membrane</keyword>
<keyword evidence="9" id="KW-1185">Reference proteome</keyword>
<protein>
    <submittedName>
        <fullName evidence="8">Cytochrome P450</fullName>
    </submittedName>
</protein>
<dbReference type="PANTHER" id="PTHR46206">
    <property type="entry name" value="CYTOCHROME P450"/>
    <property type="match status" value="1"/>
</dbReference>
<sequence>MLASTLDYHDNARTVAYGIGFLTLLYYLLNSIWHCYFGLKAPLAGRHHFWEPALVLGLRFSRNSAAVLRDGYRRYGKSIFKVRRNDCDLVIISRRYVDELRDLKENKLSAVDAGIRNLVGKYTLGDLHMIRTSDLHRRVLVEKLTPAVGNLYPAVKSELEFGLKTDMPSCDDWTPLHIHSLTIKTIARVFARIFIGPDLCRNPEWLHISVSYTRNVSIARNLLRLFPAALQHLAARCMPSYWRIYSQRAAAERLLGPIIRERRVAATSNDVHYKGAEDLLQWMMDEAREDEKSEADMAHRQLLLGLASIHTTSLRILHTFYDLCAYPECVDPLREEKGAVLREDGSIKKTTLHRLRRLDSFLKESQRLHPMLALTFQRIVRKDITLKDGVRLPAGTHIAVPAEAIGFDPEALPGGGDPNVFDPFRYSRLREDPSKTENINRYQFAMTSSDDLHFGHGRFACPGRFFASSEIKLILVYMLLRYDFKFANGRTRPGTFCYAETMVPDTTVKIIVRKREMEEDLVEILEN</sequence>
<keyword evidence="7" id="KW-0812">Transmembrane</keyword>
<accession>A0A6G1KTW1</accession>
<proteinExistence type="inferred from homology"/>
<keyword evidence="5" id="KW-0408">Iron</keyword>
<reference evidence="8" key="1">
    <citation type="journal article" date="2020" name="Stud. Mycol.">
        <title>101 Dothideomycetes genomes: a test case for predicting lifestyles and emergence of pathogens.</title>
        <authorList>
            <person name="Haridas S."/>
            <person name="Albert R."/>
            <person name="Binder M."/>
            <person name="Bloem J."/>
            <person name="Labutti K."/>
            <person name="Salamov A."/>
            <person name="Andreopoulos B."/>
            <person name="Baker S."/>
            <person name="Barry K."/>
            <person name="Bills G."/>
            <person name="Bluhm B."/>
            <person name="Cannon C."/>
            <person name="Castanera R."/>
            <person name="Culley D."/>
            <person name="Daum C."/>
            <person name="Ezra D."/>
            <person name="Gonzalez J."/>
            <person name="Henrissat B."/>
            <person name="Kuo A."/>
            <person name="Liang C."/>
            <person name="Lipzen A."/>
            <person name="Lutzoni F."/>
            <person name="Magnuson J."/>
            <person name="Mondo S."/>
            <person name="Nolan M."/>
            <person name="Ohm R."/>
            <person name="Pangilinan J."/>
            <person name="Park H.-J."/>
            <person name="Ramirez L."/>
            <person name="Alfaro M."/>
            <person name="Sun H."/>
            <person name="Tritt A."/>
            <person name="Yoshinaga Y."/>
            <person name="Zwiers L.-H."/>
            <person name="Turgeon B."/>
            <person name="Goodwin S."/>
            <person name="Spatafora J."/>
            <person name="Crous P."/>
            <person name="Grigoriev I."/>
        </authorList>
    </citation>
    <scope>NUCLEOTIDE SEQUENCE</scope>
    <source>
        <strain evidence="8">CBS 116005</strain>
    </source>
</reference>
<name>A0A6G1KTW1_9PEZI</name>
<evidence type="ECO:0000256" key="1">
    <source>
        <dbReference type="ARBA" id="ARBA00001971"/>
    </source>
</evidence>
<dbReference type="AlphaFoldDB" id="A0A6G1KTW1"/>
<dbReference type="InterPro" id="IPR001128">
    <property type="entry name" value="Cyt_P450"/>
</dbReference>
<dbReference type="PANTHER" id="PTHR46206:SF6">
    <property type="entry name" value="CYTOCHROME P450 MONOOXYGENASE AN1598-RELATED"/>
    <property type="match status" value="1"/>
</dbReference>
<dbReference type="EMBL" id="ML995944">
    <property type="protein sequence ID" value="KAF2764027.1"/>
    <property type="molecule type" value="Genomic_DNA"/>
</dbReference>
<dbReference type="GO" id="GO:0020037">
    <property type="term" value="F:heme binding"/>
    <property type="evidence" value="ECO:0007669"/>
    <property type="project" value="InterPro"/>
</dbReference>
<keyword evidence="7" id="KW-1133">Transmembrane helix</keyword>
<dbReference type="OrthoDB" id="1844152at2759"/>
<dbReference type="Proteomes" id="UP000799436">
    <property type="component" value="Unassembled WGS sequence"/>
</dbReference>
<comment type="cofactor">
    <cofactor evidence="1">
        <name>heme</name>
        <dbReference type="ChEBI" id="CHEBI:30413"/>
    </cofactor>
</comment>
<evidence type="ECO:0000256" key="7">
    <source>
        <dbReference type="SAM" id="Phobius"/>
    </source>
</evidence>
<dbReference type="CDD" id="cd11041">
    <property type="entry name" value="CYP503A1-like"/>
    <property type="match status" value="1"/>
</dbReference>
<evidence type="ECO:0000256" key="3">
    <source>
        <dbReference type="ARBA" id="ARBA00022723"/>
    </source>
</evidence>
<dbReference type="GO" id="GO:0016705">
    <property type="term" value="F:oxidoreductase activity, acting on paired donors, with incorporation or reduction of molecular oxygen"/>
    <property type="evidence" value="ECO:0007669"/>
    <property type="project" value="InterPro"/>
</dbReference>
<evidence type="ECO:0000256" key="4">
    <source>
        <dbReference type="ARBA" id="ARBA00023002"/>
    </source>
</evidence>
<dbReference type="GO" id="GO:0004497">
    <property type="term" value="F:monooxygenase activity"/>
    <property type="evidence" value="ECO:0007669"/>
    <property type="project" value="UniProtKB-KW"/>
</dbReference>
<evidence type="ECO:0000256" key="2">
    <source>
        <dbReference type="ARBA" id="ARBA00010617"/>
    </source>
</evidence>
<keyword evidence="4" id="KW-0560">Oxidoreductase</keyword>
<evidence type="ECO:0000256" key="5">
    <source>
        <dbReference type="ARBA" id="ARBA00023004"/>
    </source>
</evidence>
<gene>
    <name evidence="8" type="ORF">EJ03DRAFT_42661</name>
</gene>
<evidence type="ECO:0000313" key="8">
    <source>
        <dbReference type="EMBL" id="KAF2764027.1"/>
    </source>
</evidence>
<dbReference type="SUPFAM" id="SSF48264">
    <property type="entry name" value="Cytochrome P450"/>
    <property type="match status" value="1"/>
</dbReference>
<keyword evidence="3" id="KW-0479">Metal-binding</keyword>
<dbReference type="Gene3D" id="1.10.630.10">
    <property type="entry name" value="Cytochrome P450"/>
    <property type="match status" value="1"/>
</dbReference>
<comment type="similarity">
    <text evidence="2">Belongs to the cytochrome P450 family.</text>
</comment>
<organism evidence="8 9">
    <name type="scientific">Teratosphaeria nubilosa</name>
    <dbReference type="NCBI Taxonomy" id="161662"/>
    <lineage>
        <taxon>Eukaryota</taxon>
        <taxon>Fungi</taxon>
        <taxon>Dikarya</taxon>
        <taxon>Ascomycota</taxon>
        <taxon>Pezizomycotina</taxon>
        <taxon>Dothideomycetes</taxon>
        <taxon>Dothideomycetidae</taxon>
        <taxon>Mycosphaerellales</taxon>
        <taxon>Teratosphaeriaceae</taxon>
        <taxon>Teratosphaeria</taxon>
    </lineage>
</organism>
<dbReference type="GO" id="GO:0005506">
    <property type="term" value="F:iron ion binding"/>
    <property type="evidence" value="ECO:0007669"/>
    <property type="project" value="InterPro"/>
</dbReference>
<dbReference type="InterPro" id="IPR036396">
    <property type="entry name" value="Cyt_P450_sf"/>
</dbReference>